<dbReference type="EMBL" id="JADIKC010000003">
    <property type="protein sequence ID" value="MBM7121423.1"/>
    <property type="molecule type" value="Genomic_DNA"/>
</dbReference>
<reference evidence="1 2" key="1">
    <citation type="submission" date="2020-10" db="EMBL/GenBank/DDBJ databases">
        <title>Phylogeny of dyella-like bacteria.</title>
        <authorList>
            <person name="Fu J."/>
        </authorList>
    </citation>
    <scope>NUCLEOTIDE SEQUENCE [LARGE SCALE GENOMIC DNA]</scope>
    <source>
        <strain evidence="1 2">THG-B117</strain>
    </source>
</reference>
<name>A0ABS2JSI5_9GAMM</name>
<keyword evidence="2" id="KW-1185">Reference proteome</keyword>
<comment type="caution">
    <text evidence="1">The sequence shown here is derived from an EMBL/GenBank/DDBJ whole genome shotgun (WGS) entry which is preliminary data.</text>
</comment>
<protein>
    <submittedName>
        <fullName evidence="1">Uncharacterized protein</fullName>
    </submittedName>
</protein>
<accession>A0ABS2JSI5</accession>
<sequence length="81" mass="8997">MPAPTPLSFDRDIRPLFTGMDIAHMKKSMDLSSRDSVFRHADAIYQSVVSGHMPPASCGEPRWTADMCATFKQWQEQGGAP</sequence>
<dbReference type="Proteomes" id="UP001430065">
    <property type="component" value="Unassembled WGS sequence"/>
</dbReference>
<evidence type="ECO:0000313" key="1">
    <source>
        <dbReference type="EMBL" id="MBM7121423.1"/>
    </source>
</evidence>
<organism evidence="1 2">
    <name type="scientific">Dyella kyungheensis</name>
    <dbReference type="NCBI Taxonomy" id="1242174"/>
    <lineage>
        <taxon>Bacteria</taxon>
        <taxon>Pseudomonadati</taxon>
        <taxon>Pseudomonadota</taxon>
        <taxon>Gammaproteobacteria</taxon>
        <taxon>Lysobacterales</taxon>
        <taxon>Rhodanobacteraceae</taxon>
        <taxon>Dyella</taxon>
    </lineage>
</organism>
<gene>
    <name evidence="1" type="ORF">ISP20_09685</name>
</gene>
<dbReference type="RefSeq" id="WP_204635813.1">
    <property type="nucleotide sequence ID" value="NZ_JADIKC010000003.1"/>
</dbReference>
<proteinExistence type="predicted"/>
<evidence type="ECO:0000313" key="2">
    <source>
        <dbReference type="Proteomes" id="UP001430065"/>
    </source>
</evidence>